<dbReference type="EMBL" id="JAEPRB010000014">
    <property type="protein sequence ID" value="KAG2226700.1"/>
    <property type="molecule type" value="Genomic_DNA"/>
</dbReference>
<comment type="caution">
    <text evidence="1">The sequence shown here is derived from an EMBL/GenBank/DDBJ whole genome shotgun (WGS) entry which is preliminary data.</text>
</comment>
<dbReference type="AlphaFoldDB" id="A0A8H7VN25"/>
<gene>
    <name evidence="1" type="ORF">INT45_001047</name>
</gene>
<dbReference type="Proteomes" id="UP000646827">
    <property type="component" value="Unassembled WGS sequence"/>
</dbReference>
<organism evidence="1 2">
    <name type="scientific">Circinella minor</name>
    <dbReference type="NCBI Taxonomy" id="1195481"/>
    <lineage>
        <taxon>Eukaryota</taxon>
        <taxon>Fungi</taxon>
        <taxon>Fungi incertae sedis</taxon>
        <taxon>Mucoromycota</taxon>
        <taxon>Mucoromycotina</taxon>
        <taxon>Mucoromycetes</taxon>
        <taxon>Mucorales</taxon>
        <taxon>Lichtheimiaceae</taxon>
        <taxon>Circinella</taxon>
    </lineage>
</organism>
<accession>A0A8H7VN25</accession>
<keyword evidence="2" id="KW-1185">Reference proteome</keyword>
<reference evidence="1 2" key="1">
    <citation type="submission" date="2020-12" db="EMBL/GenBank/DDBJ databases">
        <title>Metabolic potential, ecology and presence of endohyphal bacteria is reflected in genomic diversity of Mucoromycotina.</title>
        <authorList>
            <person name="Muszewska A."/>
            <person name="Okrasinska A."/>
            <person name="Steczkiewicz K."/>
            <person name="Drgas O."/>
            <person name="Orlowska M."/>
            <person name="Perlinska-Lenart U."/>
            <person name="Aleksandrzak-Piekarczyk T."/>
            <person name="Szatraj K."/>
            <person name="Zielenkiewicz U."/>
            <person name="Pilsyk S."/>
            <person name="Malc E."/>
            <person name="Mieczkowski P."/>
            <person name="Kruszewska J.S."/>
            <person name="Biernat P."/>
            <person name="Pawlowska J."/>
        </authorList>
    </citation>
    <scope>NUCLEOTIDE SEQUENCE [LARGE SCALE GENOMIC DNA]</scope>
    <source>
        <strain evidence="1 2">CBS 142.35</strain>
    </source>
</reference>
<evidence type="ECO:0000313" key="2">
    <source>
        <dbReference type="Proteomes" id="UP000646827"/>
    </source>
</evidence>
<dbReference type="OrthoDB" id="2307294at2759"/>
<name>A0A8H7VN25_9FUNG</name>
<proteinExistence type="predicted"/>
<sequence>MNHQNSISSTTTNTTATTHHPHLYSTSCTYCSYSTFHDDLIQPTMYTSGSIDDDFPFQFNYLLSLFTAPDMVKHLTQASISEDIYALPIHLQRLISEAKEEVVLERRTKTNEQNQQQRSLALIRLERVRNYVWMQSGGDIANLMMTLTELMGDEDELENVLGI</sequence>
<evidence type="ECO:0000313" key="1">
    <source>
        <dbReference type="EMBL" id="KAG2226700.1"/>
    </source>
</evidence>
<protein>
    <submittedName>
        <fullName evidence="1">Uncharacterized protein</fullName>
    </submittedName>
</protein>